<feature type="region of interest" description="Disordered" evidence="2">
    <location>
        <begin position="654"/>
        <end position="674"/>
    </location>
</feature>
<dbReference type="AlphaFoldDB" id="A0A5J9VBJ3"/>
<proteinExistence type="predicted"/>
<dbReference type="InterPro" id="IPR043424">
    <property type="entry name" value="BLT-like"/>
</dbReference>
<protein>
    <submittedName>
        <fullName evidence="3">Uncharacterized protein</fullName>
    </submittedName>
</protein>
<dbReference type="EMBL" id="RWGY01000011">
    <property type="protein sequence ID" value="TVU33326.1"/>
    <property type="molecule type" value="Genomic_DNA"/>
</dbReference>
<dbReference type="PANTHER" id="PTHR31071">
    <property type="entry name" value="GB|AAF24581.1"/>
    <property type="match status" value="1"/>
</dbReference>
<evidence type="ECO:0000256" key="2">
    <source>
        <dbReference type="SAM" id="MobiDB-lite"/>
    </source>
</evidence>
<evidence type="ECO:0000256" key="1">
    <source>
        <dbReference type="SAM" id="Coils"/>
    </source>
</evidence>
<feature type="coiled-coil region" evidence="1">
    <location>
        <begin position="235"/>
        <end position="276"/>
    </location>
</feature>
<keyword evidence="4" id="KW-1185">Reference proteome</keyword>
<feature type="region of interest" description="Disordered" evidence="2">
    <location>
        <begin position="116"/>
        <end position="142"/>
    </location>
</feature>
<dbReference type="PANTHER" id="PTHR31071:SF8">
    <property type="entry name" value="OS02G0260500 PROTEIN"/>
    <property type="match status" value="1"/>
</dbReference>
<name>A0A5J9VBJ3_9POAL</name>
<evidence type="ECO:0000313" key="4">
    <source>
        <dbReference type="Proteomes" id="UP000324897"/>
    </source>
</evidence>
<feature type="compositionally biased region" description="Polar residues" evidence="2">
    <location>
        <begin position="665"/>
        <end position="674"/>
    </location>
</feature>
<feature type="compositionally biased region" description="Basic and acidic residues" evidence="2">
    <location>
        <begin position="39"/>
        <end position="48"/>
    </location>
</feature>
<gene>
    <name evidence="3" type="ORF">EJB05_25136</name>
</gene>
<reference evidence="3 4" key="1">
    <citation type="journal article" date="2019" name="Sci. Rep.">
        <title>A high-quality genome of Eragrostis curvula grass provides insights into Poaceae evolution and supports new strategies to enhance forage quality.</title>
        <authorList>
            <person name="Carballo J."/>
            <person name="Santos B.A.C.M."/>
            <person name="Zappacosta D."/>
            <person name="Garbus I."/>
            <person name="Selva J.P."/>
            <person name="Gallo C.A."/>
            <person name="Diaz A."/>
            <person name="Albertini E."/>
            <person name="Caccamo M."/>
            <person name="Echenique V."/>
        </authorList>
    </citation>
    <scope>NUCLEOTIDE SEQUENCE [LARGE SCALE GENOMIC DNA]</scope>
    <source>
        <strain evidence="4">cv. Victoria</strain>
        <tissue evidence="3">Leaf</tissue>
    </source>
</reference>
<dbReference type="Gramene" id="TVU33326">
    <property type="protein sequence ID" value="TVU33326"/>
    <property type="gene ID" value="EJB05_25136"/>
</dbReference>
<comment type="caution">
    <text evidence="3">The sequence shown here is derived from an EMBL/GenBank/DDBJ whole genome shotgun (WGS) entry which is preliminary data.</text>
</comment>
<sequence length="674" mass="73712">MEPSAPAAAGGGGERAEAIAGPVLGGARGAAGEPGPETAGRDGRKGRGEAVPLRLRLGRARRRAGPGTPAPSWKMEDEVAGEGEAAAARRSSASASARQLGASLWEIHDVALEGRRRRRGGKGVAAGREDGGGVEEADQPHGSDGFGVCHANSSMKHHKLHEESSHRIQPFSPASYTSSVRGSAVNHAISPAHSLDFKGRFRSASSSLKTSTELLKVLNRIWSLEEQHTANLSVVNGLRLELQQAQAHIQELMQERRRYRHEVSSLMRQLSENKNKEHGKIEAAVHSLQGELADERRLRRHSEDLHRKLSKEVSEIKSAFLKAVRDLEKEKQGNHLLEELCDQFAMGIRNYEDEVRVVKQRHVKNYEPNFDKSVLHVAEAWLDERVQMQNTDVKEDLAQKATITDRLSNEIQSFLLSKRSGSSKHNEKYMNDNAILRRQSLESVHLNGATSAPQVAEDDDDDSVASDLHCFELNMHGNGLRNQNHMGPHRSSRTGIDASKRRSEDIHGISAEGSHLSRAPIRSHKDSTRSSSSNQQHATKIPELDSHCSGGFTAAEEPNGIRSTYISRGSHNDPSKNNPEAHVTCLGQESLDHYSRTSLFCEGTTSGDLGNPGSPTRQLTYQSTSLDPEISECSPEPPLGVVGNTLKEKLLQARQEGRHARLKASGSSSTGNRK</sequence>
<accession>A0A5J9VBJ3</accession>
<keyword evidence="1" id="KW-0175">Coiled coil</keyword>
<feature type="region of interest" description="Disordered" evidence="2">
    <location>
        <begin position="1"/>
        <end position="92"/>
    </location>
</feature>
<dbReference type="OrthoDB" id="670909at2759"/>
<dbReference type="Proteomes" id="UP000324897">
    <property type="component" value="Chromosome 1"/>
</dbReference>
<feature type="compositionally biased region" description="Basic and acidic residues" evidence="2">
    <location>
        <begin position="498"/>
        <end position="507"/>
    </location>
</feature>
<evidence type="ECO:0000313" key="3">
    <source>
        <dbReference type="EMBL" id="TVU33326.1"/>
    </source>
</evidence>
<feature type="region of interest" description="Disordered" evidence="2">
    <location>
        <begin position="479"/>
        <end position="582"/>
    </location>
</feature>
<organism evidence="3 4">
    <name type="scientific">Eragrostis curvula</name>
    <name type="common">weeping love grass</name>
    <dbReference type="NCBI Taxonomy" id="38414"/>
    <lineage>
        <taxon>Eukaryota</taxon>
        <taxon>Viridiplantae</taxon>
        <taxon>Streptophyta</taxon>
        <taxon>Embryophyta</taxon>
        <taxon>Tracheophyta</taxon>
        <taxon>Spermatophyta</taxon>
        <taxon>Magnoliopsida</taxon>
        <taxon>Liliopsida</taxon>
        <taxon>Poales</taxon>
        <taxon>Poaceae</taxon>
        <taxon>PACMAD clade</taxon>
        <taxon>Chloridoideae</taxon>
        <taxon>Eragrostideae</taxon>
        <taxon>Eragrostidinae</taxon>
        <taxon>Eragrostis</taxon>
    </lineage>
</organism>